<evidence type="ECO:0000313" key="1">
    <source>
        <dbReference type="EMBL" id="QJA56025.1"/>
    </source>
</evidence>
<organism evidence="2">
    <name type="scientific">viral metagenome</name>
    <dbReference type="NCBI Taxonomy" id="1070528"/>
    <lineage>
        <taxon>unclassified sequences</taxon>
        <taxon>metagenomes</taxon>
        <taxon>organismal metagenomes</taxon>
    </lineage>
</organism>
<dbReference type="EMBL" id="MT142376">
    <property type="protein sequence ID" value="QJA79322.1"/>
    <property type="molecule type" value="Genomic_DNA"/>
</dbReference>
<protein>
    <submittedName>
        <fullName evidence="2">Uncharacterized protein</fullName>
    </submittedName>
</protein>
<reference evidence="2" key="1">
    <citation type="submission" date="2020-03" db="EMBL/GenBank/DDBJ databases">
        <title>The deep terrestrial virosphere.</title>
        <authorList>
            <person name="Holmfeldt K."/>
            <person name="Nilsson E."/>
            <person name="Simone D."/>
            <person name="Lopez-Fernandez M."/>
            <person name="Wu X."/>
            <person name="de Brujin I."/>
            <person name="Lundin D."/>
            <person name="Andersson A."/>
            <person name="Bertilsson S."/>
            <person name="Dopson M."/>
        </authorList>
    </citation>
    <scope>NUCLEOTIDE SEQUENCE</scope>
    <source>
        <strain evidence="2">MM415A00919</strain>
        <strain evidence="1">MM415B01941</strain>
    </source>
</reference>
<accession>A0A6M3KBX7</accession>
<name>A0A6M3KBX7_9ZZZZ</name>
<gene>
    <name evidence="2" type="ORF">MM415A00919_0019</name>
    <name evidence="1" type="ORF">MM415B01941_0016</name>
</gene>
<proteinExistence type="predicted"/>
<dbReference type="EMBL" id="MT141195">
    <property type="protein sequence ID" value="QJA56025.1"/>
    <property type="molecule type" value="Genomic_DNA"/>
</dbReference>
<dbReference type="AlphaFoldDB" id="A0A6M3KBX7"/>
<evidence type="ECO:0000313" key="2">
    <source>
        <dbReference type="EMBL" id="QJA79322.1"/>
    </source>
</evidence>
<sequence length="177" mass="21008">MNISIEEIKNYWDRMRFYDMAKTFGFEKYLTKKEVKKVNKIPYFETKVVRVKGGKGHKHFFEPAHNGEIKCLNCGKVFTLHDLIKAKQPKGNWVNGENLDKIKFPCFCSYKVAENVRHYGQLNKGFLQGKYYYFITDESQQYDDSNCEQFYSNLKDLIIDFNVHIKRGKIIIFEEGE</sequence>